<feature type="region of interest" description="Disordered" evidence="1">
    <location>
        <begin position="1"/>
        <end position="31"/>
    </location>
</feature>
<feature type="compositionally biased region" description="Basic and acidic residues" evidence="1">
    <location>
        <begin position="100"/>
        <end position="110"/>
    </location>
</feature>
<dbReference type="GeneID" id="37268725"/>
<dbReference type="EMBL" id="KZ819295">
    <property type="protein sequence ID" value="PWN97508.1"/>
    <property type="molecule type" value="Genomic_DNA"/>
</dbReference>
<sequence length="473" mass="52181">MSARRLVARETPSPEPCEMRTHDDDGIPYLHPRRIPRADELLAAAVAAALAGKTKEKPLPPALRDPLPGPPVIRKRRFATSEGPQPPREPSPPPVRRSAKQPEHFDDARYKRQRPPYPKDAPPKPKSSAFKTSWERPAQRLPNPGVAAIEASLPGPPPPRVILEAGPPKRYRYAPEVRRLLGFDPLEKAKWRGGEEEKVPIVGAENCVALAAMYLACTARAAVELRAQRGAGTHCAIAAALLRSLGAVAFSHCIAGARRLSQPGAAAREWAGLGAERVGASETSLRFQCDAQQQLAARLASPGSVVCGQRRGARSSSGVEEQSSRTKVRSQRPVYASHLLLVQKRGSAVCERIELLARHGPEGRALPPPRLRLAPGRRKWANVRRPGTDPRATPPAEYVREDSPSSVSSLEIEWDEWDADSCGEEETPLQRTARLEMAEKMRPEVERRAKERAEKERIERIMKEIEEMSDMDD</sequence>
<evidence type="ECO:0000256" key="1">
    <source>
        <dbReference type="SAM" id="MobiDB-lite"/>
    </source>
</evidence>
<reference evidence="2 3" key="1">
    <citation type="journal article" date="2018" name="Mol. Biol. Evol.">
        <title>Broad Genomic Sampling Reveals a Smut Pathogenic Ancestry of the Fungal Clade Ustilaginomycotina.</title>
        <authorList>
            <person name="Kijpornyongpan T."/>
            <person name="Mondo S.J."/>
            <person name="Barry K."/>
            <person name="Sandor L."/>
            <person name="Lee J."/>
            <person name="Lipzen A."/>
            <person name="Pangilinan J."/>
            <person name="LaButti K."/>
            <person name="Hainaut M."/>
            <person name="Henrissat B."/>
            <person name="Grigoriev I.V."/>
            <person name="Spatafora J.W."/>
            <person name="Aime M.C."/>
        </authorList>
    </citation>
    <scope>NUCLEOTIDE SEQUENCE [LARGE SCALE GENOMIC DNA]</scope>
    <source>
        <strain evidence="2 3">MCA 4186</strain>
    </source>
</reference>
<name>A0A316Z944_9BASI</name>
<proteinExistence type="predicted"/>
<evidence type="ECO:0000313" key="3">
    <source>
        <dbReference type="Proteomes" id="UP000245946"/>
    </source>
</evidence>
<dbReference type="AlphaFoldDB" id="A0A316Z944"/>
<dbReference type="Proteomes" id="UP000245946">
    <property type="component" value="Unassembled WGS sequence"/>
</dbReference>
<feature type="compositionally biased region" description="Pro residues" evidence="1">
    <location>
        <begin position="84"/>
        <end position="95"/>
    </location>
</feature>
<accession>A0A316Z944</accession>
<keyword evidence="3" id="KW-1185">Reference proteome</keyword>
<protein>
    <submittedName>
        <fullName evidence="2">Uncharacterized protein</fullName>
    </submittedName>
</protein>
<evidence type="ECO:0000313" key="2">
    <source>
        <dbReference type="EMBL" id="PWN97508.1"/>
    </source>
</evidence>
<feature type="region of interest" description="Disordered" evidence="1">
    <location>
        <begin position="381"/>
        <end position="409"/>
    </location>
</feature>
<feature type="region of interest" description="Disordered" evidence="1">
    <location>
        <begin position="309"/>
        <end position="328"/>
    </location>
</feature>
<feature type="compositionally biased region" description="Pro residues" evidence="1">
    <location>
        <begin position="59"/>
        <end position="71"/>
    </location>
</feature>
<feature type="region of interest" description="Disordered" evidence="1">
    <location>
        <begin position="53"/>
        <end position="142"/>
    </location>
</feature>
<gene>
    <name evidence="2" type="ORF">FA09DRAFT_325842</name>
</gene>
<organism evidence="2 3">
    <name type="scientific">Tilletiopsis washingtonensis</name>
    <dbReference type="NCBI Taxonomy" id="58919"/>
    <lineage>
        <taxon>Eukaryota</taxon>
        <taxon>Fungi</taxon>
        <taxon>Dikarya</taxon>
        <taxon>Basidiomycota</taxon>
        <taxon>Ustilaginomycotina</taxon>
        <taxon>Exobasidiomycetes</taxon>
        <taxon>Entylomatales</taxon>
        <taxon>Entylomatales incertae sedis</taxon>
        <taxon>Tilletiopsis</taxon>
    </lineage>
</organism>
<dbReference type="RefSeq" id="XP_025597787.1">
    <property type="nucleotide sequence ID" value="XM_025741181.1"/>
</dbReference>